<dbReference type="Pfam" id="PF01547">
    <property type="entry name" value="SBP_bac_1"/>
    <property type="match status" value="1"/>
</dbReference>
<dbReference type="RefSeq" id="WP_016525537.1">
    <property type="nucleotide sequence ID" value="NZ_KE332518.1"/>
</dbReference>
<dbReference type="AlphaFoldDB" id="S3K1Y3"/>
<organism evidence="4 5">
    <name type="scientific">Treponema maltophilum ATCC 51939</name>
    <dbReference type="NCBI Taxonomy" id="1125699"/>
    <lineage>
        <taxon>Bacteria</taxon>
        <taxon>Pseudomonadati</taxon>
        <taxon>Spirochaetota</taxon>
        <taxon>Spirochaetia</taxon>
        <taxon>Spirochaetales</taxon>
        <taxon>Treponemataceae</taxon>
        <taxon>Treponema</taxon>
    </lineage>
</organism>
<gene>
    <name evidence="4" type="ORF">HMPREF9194_01253</name>
</gene>
<dbReference type="HOGENOM" id="CLU_021021_2_0_12"/>
<evidence type="ECO:0000256" key="1">
    <source>
        <dbReference type="ARBA" id="ARBA00004418"/>
    </source>
</evidence>
<dbReference type="CDD" id="cd13581">
    <property type="entry name" value="PBP2_AlgQ_like_2"/>
    <property type="match status" value="1"/>
</dbReference>
<dbReference type="STRING" id="1125699.HMPREF9194_01253"/>
<dbReference type="SUPFAM" id="SSF53850">
    <property type="entry name" value="Periplasmic binding protein-like II"/>
    <property type="match status" value="1"/>
</dbReference>
<dbReference type="GO" id="GO:0042597">
    <property type="term" value="C:periplasmic space"/>
    <property type="evidence" value="ECO:0007669"/>
    <property type="project" value="UniProtKB-SubCell"/>
</dbReference>
<dbReference type="PATRIC" id="fig|1125699.3.peg.1271"/>
<dbReference type="InterPro" id="IPR050490">
    <property type="entry name" value="Bact_solute-bd_prot1"/>
</dbReference>
<feature type="chain" id="PRO_5004511031" description="Extracellular solute-binding protein" evidence="3">
    <location>
        <begin position="20"/>
        <end position="562"/>
    </location>
</feature>
<dbReference type="Proteomes" id="UP000014541">
    <property type="component" value="Unassembled WGS sequence"/>
</dbReference>
<keyword evidence="5" id="KW-1185">Reference proteome</keyword>
<accession>S3K1Y3</accession>
<evidence type="ECO:0008006" key="6">
    <source>
        <dbReference type="Google" id="ProtNLM"/>
    </source>
</evidence>
<dbReference type="Gene3D" id="3.40.190.10">
    <property type="entry name" value="Periplasmic binding protein-like II"/>
    <property type="match status" value="2"/>
</dbReference>
<dbReference type="PANTHER" id="PTHR43649:SF12">
    <property type="entry name" value="DIACETYLCHITOBIOSE BINDING PROTEIN DASA"/>
    <property type="match status" value="1"/>
</dbReference>
<dbReference type="InterPro" id="IPR006059">
    <property type="entry name" value="SBP"/>
</dbReference>
<evidence type="ECO:0000313" key="4">
    <source>
        <dbReference type="EMBL" id="EPF30926.1"/>
    </source>
</evidence>
<evidence type="ECO:0000256" key="2">
    <source>
        <dbReference type="ARBA" id="ARBA00008520"/>
    </source>
</evidence>
<dbReference type="OrthoDB" id="9787283at2"/>
<comment type="subcellular location">
    <subcellularLocation>
        <location evidence="1">Periplasm</location>
    </subcellularLocation>
</comment>
<dbReference type="PANTHER" id="PTHR43649">
    <property type="entry name" value="ARABINOSE-BINDING PROTEIN-RELATED"/>
    <property type="match status" value="1"/>
</dbReference>
<evidence type="ECO:0000313" key="5">
    <source>
        <dbReference type="Proteomes" id="UP000014541"/>
    </source>
</evidence>
<feature type="signal peptide" evidence="3">
    <location>
        <begin position="1"/>
        <end position="19"/>
    </location>
</feature>
<evidence type="ECO:0000256" key="3">
    <source>
        <dbReference type="SAM" id="SignalP"/>
    </source>
</evidence>
<proteinExistence type="inferred from homology"/>
<keyword evidence="3" id="KW-0732">Signal</keyword>
<name>S3K1Y3_TREMA</name>
<comment type="caution">
    <text evidence="4">The sequence shown here is derived from an EMBL/GenBank/DDBJ whole genome shotgun (WGS) entry which is preliminary data.</text>
</comment>
<reference evidence="4 5" key="1">
    <citation type="submission" date="2013-04" db="EMBL/GenBank/DDBJ databases">
        <title>The Genome Sequence of Treponema maltophilum ATCC 51939.</title>
        <authorList>
            <consortium name="The Broad Institute Genomics Platform"/>
            <person name="Earl A."/>
            <person name="Ward D."/>
            <person name="Feldgarden M."/>
            <person name="Gevers D."/>
            <person name="Leonetti C."/>
            <person name="Blanton J.M."/>
            <person name="Dewhirst F.E."/>
            <person name="Izard J."/>
            <person name="Walker B."/>
            <person name="Young S."/>
            <person name="Zeng Q."/>
            <person name="Gargeya S."/>
            <person name="Fitzgerald M."/>
            <person name="Haas B."/>
            <person name="Abouelleil A."/>
            <person name="Allen A.W."/>
            <person name="Alvarado L."/>
            <person name="Arachchi H.M."/>
            <person name="Berlin A.M."/>
            <person name="Chapman S.B."/>
            <person name="Gainer-Dewar J."/>
            <person name="Goldberg J."/>
            <person name="Griggs A."/>
            <person name="Gujja S."/>
            <person name="Hansen M."/>
            <person name="Howarth C."/>
            <person name="Imamovic A."/>
            <person name="Ireland A."/>
            <person name="Larimer J."/>
            <person name="McCowan C."/>
            <person name="Murphy C."/>
            <person name="Pearson M."/>
            <person name="Poon T.W."/>
            <person name="Priest M."/>
            <person name="Roberts A."/>
            <person name="Saif S."/>
            <person name="Shea T."/>
            <person name="Sisk P."/>
            <person name="Sykes S."/>
            <person name="Wortman J."/>
            <person name="Nusbaum C."/>
            <person name="Birren B."/>
        </authorList>
    </citation>
    <scope>NUCLEOTIDE SEQUENCE [LARGE SCALE GENOMIC DNA]</scope>
    <source>
        <strain evidence="4 5">ATCC 51939</strain>
    </source>
</reference>
<sequence>MKRLTTMILALVLSVCVFAAGGKDSAAASNVKYTAKGTYPVVSEPITVNIMVPQPPCVEDFNTNGFSKFMEQKTGIKVNWIMVPEQAAKEKLALTLASGDLPDAFFGFERVLGFAEETTYGVEEKLFMPLNKFYSDGTLPNLSKALQDFPGAVGFMTLTDGNIYSLPRLEVCYHCTNAAKMFVYKPFLDKLGLKVPETTEEFYNTLVAIRDKDPNGNGKKDEIPLAGSIIGWNDQVERFLINSFIYCDLDTNISANYEANAGYFMNGKKIDTAVNKAAYRDALKYINRLYKEGLIYNGSFTQDSSQLTQLVESAAQPVVGFVTGGWRGQFSSLSGERFLHFQAIAPLKGPRGVREAVNFLPTPGTGALVLSAKTPYAEAILRYFDYMYSTEGTLKQKYGNEGDAWAWASASDVGLDGKKALWKQLKPWNDKDPQNVTFIEGHTIGETAAFRLGQAADLTGEYYAPKNLEKVLYDETHDLYKPYADVKKEVPPLKYTADESEKFSTIKQELANYIRQSAVKFMVGTLDVNSDKDWDAYIKNLDKLQLSAVLANMQSAYDRQYK</sequence>
<dbReference type="EMBL" id="ATFF01000006">
    <property type="protein sequence ID" value="EPF30926.1"/>
    <property type="molecule type" value="Genomic_DNA"/>
</dbReference>
<dbReference type="eggNOG" id="COG1653">
    <property type="taxonomic scope" value="Bacteria"/>
</dbReference>
<protein>
    <recommendedName>
        <fullName evidence="6">Extracellular solute-binding protein</fullName>
    </recommendedName>
</protein>
<comment type="similarity">
    <text evidence="2">Belongs to the bacterial solute-binding protein 1 family.</text>
</comment>